<accession>A0A8J5RN49</accession>
<organism evidence="3 4">
    <name type="scientific">Zizania palustris</name>
    <name type="common">Northern wild rice</name>
    <dbReference type="NCBI Taxonomy" id="103762"/>
    <lineage>
        <taxon>Eukaryota</taxon>
        <taxon>Viridiplantae</taxon>
        <taxon>Streptophyta</taxon>
        <taxon>Embryophyta</taxon>
        <taxon>Tracheophyta</taxon>
        <taxon>Spermatophyta</taxon>
        <taxon>Magnoliopsida</taxon>
        <taxon>Liliopsida</taxon>
        <taxon>Poales</taxon>
        <taxon>Poaceae</taxon>
        <taxon>BOP clade</taxon>
        <taxon>Oryzoideae</taxon>
        <taxon>Oryzeae</taxon>
        <taxon>Zizaniinae</taxon>
        <taxon>Zizania</taxon>
    </lineage>
</organism>
<evidence type="ECO:0000256" key="1">
    <source>
        <dbReference type="SAM" id="SignalP"/>
    </source>
</evidence>
<name>A0A8J5RN49_ZIZPA</name>
<dbReference type="AlphaFoldDB" id="A0A8J5RN49"/>
<reference evidence="3" key="2">
    <citation type="submission" date="2021-02" db="EMBL/GenBank/DDBJ databases">
        <authorList>
            <person name="Kimball J.A."/>
            <person name="Haas M.W."/>
            <person name="Macchietto M."/>
            <person name="Kono T."/>
            <person name="Duquette J."/>
            <person name="Shao M."/>
        </authorList>
    </citation>
    <scope>NUCLEOTIDE SEQUENCE</scope>
    <source>
        <tissue evidence="3">Fresh leaf tissue</tissue>
    </source>
</reference>
<dbReference type="InterPro" id="IPR040974">
    <property type="entry name" value="Fn3_PAP"/>
</dbReference>
<reference evidence="3" key="1">
    <citation type="journal article" date="2021" name="bioRxiv">
        <title>Whole Genome Assembly and Annotation of Northern Wild Rice, Zizania palustris L., Supports a Whole Genome Duplication in the Zizania Genus.</title>
        <authorList>
            <person name="Haas M."/>
            <person name="Kono T."/>
            <person name="Macchietto M."/>
            <person name="Millas R."/>
            <person name="McGilp L."/>
            <person name="Shao M."/>
            <person name="Duquette J."/>
            <person name="Hirsch C.N."/>
            <person name="Kimball J."/>
        </authorList>
    </citation>
    <scope>NUCLEOTIDE SEQUENCE</scope>
    <source>
        <tissue evidence="3">Fresh leaf tissue</tissue>
    </source>
</reference>
<evidence type="ECO:0000313" key="3">
    <source>
        <dbReference type="EMBL" id="KAG8049064.1"/>
    </source>
</evidence>
<feature type="signal peptide" evidence="1">
    <location>
        <begin position="1"/>
        <end position="18"/>
    </location>
</feature>
<evidence type="ECO:0000259" key="2">
    <source>
        <dbReference type="Pfam" id="PF17808"/>
    </source>
</evidence>
<evidence type="ECO:0000313" key="4">
    <source>
        <dbReference type="Proteomes" id="UP000729402"/>
    </source>
</evidence>
<comment type="caution">
    <text evidence="3">The sequence shown here is derived from an EMBL/GenBank/DDBJ whole genome shotgun (WGS) entry which is preliminary data.</text>
</comment>
<proteinExistence type="predicted"/>
<dbReference type="PANTHER" id="PTHR45778:SF22">
    <property type="entry name" value="PURPLE ACID PHOSPHATASE"/>
    <property type="match status" value="1"/>
</dbReference>
<feature type="domain" description="Purple acid phosphatase Fn3-like" evidence="2">
    <location>
        <begin position="43"/>
        <end position="147"/>
    </location>
</feature>
<keyword evidence="4" id="KW-1185">Reference proteome</keyword>
<dbReference type="Pfam" id="PF17808">
    <property type="entry name" value="fn3_PAP"/>
    <property type="match status" value="1"/>
</dbReference>
<dbReference type="EMBL" id="JAAALK010000289">
    <property type="protein sequence ID" value="KAG8049064.1"/>
    <property type="molecule type" value="Genomic_DNA"/>
</dbReference>
<protein>
    <recommendedName>
        <fullName evidence="2">Purple acid phosphatase Fn3-like domain-containing protein</fullName>
    </recommendedName>
</protein>
<dbReference type="PANTHER" id="PTHR45778">
    <property type="entry name" value="PURPLE ACID PHOSPHATASE-RELATED"/>
    <property type="match status" value="1"/>
</dbReference>
<feature type="chain" id="PRO_5035203520" description="Purple acid phosphatase Fn3-like domain-containing protein" evidence="1">
    <location>
        <begin position="19"/>
        <end position="178"/>
    </location>
</feature>
<dbReference type="Proteomes" id="UP000729402">
    <property type="component" value="Unassembled WGS sequence"/>
</dbReference>
<sequence>MVAAVWWAVLACVVVAVAHGGVQPLSRIAMERATVAADASARVKARPTVLGLKGESSDWVVVEFFNPKPSDDDWIGVFSPSEFSSEICQPEYYGDLPPLLCTAPVKFQYANFKNEAYNRSGNGSLRLQLINQRSDFSFALFSGGFSTVGFHHIVPFSRSFREAKTFLLTKFSHCFDRS</sequence>
<dbReference type="OrthoDB" id="45007at2759"/>
<keyword evidence="1" id="KW-0732">Signal</keyword>
<gene>
    <name evidence="3" type="ORF">GUJ93_ZPchr0009g1119</name>
</gene>